<dbReference type="InterPro" id="IPR000504">
    <property type="entry name" value="RRM_dom"/>
</dbReference>
<dbReference type="PROSITE" id="PS50102">
    <property type="entry name" value="RRM"/>
    <property type="match status" value="2"/>
</dbReference>
<dbReference type="GO" id="GO:0043022">
    <property type="term" value="F:ribosome binding"/>
    <property type="evidence" value="ECO:0007669"/>
    <property type="project" value="TreeGrafter"/>
</dbReference>
<evidence type="ECO:0000256" key="1">
    <source>
        <dbReference type="ARBA" id="ARBA00022884"/>
    </source>
</evidence>
<dbReference type="CDD" id="cd12444">
    <property type="entry name" value="RRM1_CPEBs"/>
    <property type="match status" value="1"/>
</dbReference>
<dbReference type="KEGG" id="tut:107368737"/>
<feature type="compositionally biased region" description="Low complexity" evidence="4">
    <location>
        <begin position="109"/>
        <end position="125"/>
    </location>
</feature>
<dbReference type="InterPro" id="IPR034819">
    <property type="entry name" value="CPEB"/>
</dbReference>
<proteinExistence type="predicted"/>
<dbReference type="GO" id="GO:0008135">
    <property type="term" value="F:translation factor activity, RNA binding"/>
    <property type="evidence" value="ECO:0007669"/>
    <property type="project" value="TreeGrafter"/>
</dbReference>
<dbReference type="SMART" id="SM00360">
    <property type="entry name" value="RRM"/>
    <property type="match status" value="2"/>
</dbReference>
<dbReference type="InterPro" id="IPR032296">
    <property type="entry name" value="CEBP_ZZ"/>
</dbReference>
<organism evidence="7 8">
    <name type="scientific">Tetranychus urticae</name>
    <name type="common">Two-spotted spider mite</name>
    <dbReference type="NCBI Taxonomy" id="32264"/>
    <lineage>
        <taxon>Eukaryota</taxon>
        <taxon>Metazoa</taxon>
        <taxon>Ecdysozoa</taxon>
        <taxon>Arthropoda</taxon>
        <taxon>Chelicerata</taxon>
        <taxon>Arachnida</taxon>
        <taxon>Acari</taxon>
        <taxon>Acariformes</taxon>
        <taxon>Trombidiformes</taxon>
        <taxon>Prostigmata</taxon>
        <taxon>Eleutherengona</taxon>
        <taxon>Raphignathae</taxon>
        <taxon>Tetranychoidea</taxon>
        <taxon>Tetranychidae</taxon>
        <taxon>Tetranychus</taxon>
    </lineage>
</organism>
<feature type="compositionally biased region" description="Low complexity" evidence="4">
    <location>
        <begin position="139"/>
        <end position="152"/>
    </location>
</feature>
<dbReference type="STRING" id="32264.T1KZM1"/>
<dbReference type="GO" id="GO:0005737">
    <property type="term" value="C:cytoplasm"/>
    <property type="evidence" value="ECO:0007669"/>
    <property type="project" value="TreeGrafter"/>
</dbReference>
<feature type="domain" description="RRM" evidence="5">
    <location>
        <begin position="408"/>
        <end position="489"/>
    </location>
</feature>
<evidence type="ECO:0000313" key="8">
    <source>
        <dbReference type="Proteomes" id="UP000015104"/>
    </source>
</evidence>
<feature type="compositionally biased region" description="Low complexity" evidence="4">
    <location>
        <begin position="13"/>
        <end position="29"/>
    </location>
</feature>
<dbReference type="GO" id="GO:2000766">
    <property type="term" value="P:negative regulation of cytoplasmic translation"/>
    <property type="evidence" value="ECO:0007669"/>
    <property type="project" value="TreeGrafter"/>
</dbReference>
<dbReference type="Pfam" id="PF16367">
    <property type="entry name" value="RRM_7"/>
    <property type="match status" value="1"/>
</dbReference>
<feature type="compositionally biased region" description="Polar residues" evidence="4">
    <location>
        <begin position="35"/>
        <end position="45"/>
    </location>
</feature>
<evidence type="ECO:0000256" key="2">
    <source>
        <dbReference type="PROSITE-ProRule" id="PRU00024"/>
    </source>
</evidence>
<dbReference type="OrthoDB" id="10033548at2759"/>
<keyword evidence="8" id="KW-1185">Reference proteome</keyword>
<feature type="region of interest" description="Disordered" evidence="4">
    <location>
        <begin position="101"/>
        <end position="167"/>
    </location>
</feature>
<keyword evidence="1 3" id="KW-0694">RNA-binding</keyword>
<dbReference type="Gene3D" id="4.10.640.40">
    <property type="entry name" value="Cytoplasmic polyadenylation element-binding protein, ZZ domain"/>
    <property type="match status" value="1"/>
</dbReference>
<dbReference type="InterPro" id="IPR012677">
    <property type="entry name" value="Nucleotide-bd_a/b_plait_sf"/>
</dbReference>
<evidence type="ECO:0000313" key="7">
    <source>
        <dbReference type="EnsemblMetazoa" id="tetur28g02090.1"/>
    </source>
</evidence>
<dbReference type="GO" id="GO:0045202">
    <property type="term" value="C:synapse"/>
    <property type="evidence" value="ECO:0007669"/>
    <property type="project" value="TreeGrafter"/>
</dbReference>
<dbReference type="InterPro" id="IPR038446">
    <property type="entry name" value="CEBP_ZZ_sf"/>
</dbReference>
<dbReference type="eggNOG" id="KOG0129">
    <property type="taxonomic scope" value="Eukaryota"/>
</dbReference>
<dbReference type="EMBL" id="CAEY01000742">
    <property type="status" value="NOT_ANNOTATED_CDS"/>
    <property type="molecule type" value="Genomic_DNA"/>
</dbReference>
<dbReference type="OMA" id="RACAHYF"/>
<dbReference type="GO" id="GO:0008270">
    <property type="term" value="F:zinc ion binding"/>
    <property type="evidence" value="ECO:0007669"/>
    <property type="project" value="UniProtKB-KW"/>
</dbReference>
<dbReference type="Gene3D" id="3.30.70.330">
    <property type="match status" value="2"/>
</dbReference>
<evidence type="ECO:0000259" key="6">
    <source>
        <dbReference type="PROSITE" id="PS50119"/>
    </source>
</evidence>
<dbReference type="GO" id="GO:0003730">
    <property type="term" value="F:mRNA 3'-UTR binding"/>
    <property type="evidence" value="ECO:0007669"/>
    <property type="project" value="InterPro"/>
</dbReference>
<keyword evidence="2" id="KW-0862">Zinc</keyword>
<keyword evidence="2" id="KW-0863">Zinc-finger</keyword>
<protein>
    <recommendedName>
        <fullName evidence="9">RRM domain-containing protein</fullName>
    </recommendedName>
</protein>
<dbReference type="PROSITE" id="PS50119">
    <property type="entry name" value="ZF_BBOX"/>
    <property type="match status" value="1"/>
</dbReference>
<dbReference type="InterPro" id="IPR035979">
    <property type="entry name" value="RBD_domain_sf"/>
</dbReference>
<feature type="region of interest" description="Disordered" evidence="4">
    <location>
        <begin position="1"/>
        <end position="64"/>
    </location>
</feature>
<dbReference type="PANTHER" id="PTHR12566">
    <property type="entry name" value="CYTOPLASMIC POLYADENYLATION ELEMENT BINDING PROTEIN CPEB"/>
    <property type="match status" value="1"/>
</dbReference>
<reference evidence="7" key="2">
    <citation type="submission" date="2015-06" db="UniProtKB">
        <authorList>
            <consortium name="EnsemblMetazoa"/>
        </authorList>
    </citation>
    <scope>IDENTIFICATION</scope>
</reference>
<dbReference type="GO" id="GO:0043005">
    <property type="term" value="C:neuron projection"/>
    <property type="evidence" value="ECO:0007669"/>
    <property type="project" value="TreeGrafter"/>
</dbReference>
<dbReference type="PANTHER" id="PTHR12566:SF9">
    <property type="entry name" value="CYTOPLASMIC POLYADENYLATION ELEMENT-BINDING PROTEIN 1"/>
    <property type="match status" value="1"/>
</dbReference>
<dbReference type="InterPro" id="IPR000315">
    <property type="entry name" value="Znf_B-box"/>
</dbReference>
<dbReference type="AlphaFoldDB" id="T1KZM1"/>
<feature type="domain" description="B box-type" evidence="6">
    <location>
        <begin position="488"/>
        <end position="534"/>
    </location>
</feature>
<dbReference type="GO" id="GO:0000900">
    <property type="term" value="F:mRNA regulatory element binding translation repressor activity"/>
    <property type="evidence" value="ECO:0007669"/>
    <property type="project" value="TreeGrafter"/>
</dbReference>
<evidence type="ECO:0008006" key="9">
    <source>
        <dbReference type="Google" id="ProtNLM"/>
    </source>
</evidence>
<dbReference type="EnsemblMetazoa" id="tetur28g02090.1">
    <property type="protein sequence ID" value="tetur28g02090.1"/>
    <property type="gene ID" value="tetur28g02090"/>
</dbReference>
<evidence type="ECO:0000256" key="4">
    <source>
        <dbReference type="SAM" id="MobiDB-lite"/>
    </source>
</evidence>
<dbReference type="CDD" id="cd19757">
    <property type="entry name" value="Bbox1"/>
    <property type="match status" value="1"/>
</dbReference>
<dbReference type="SUPFAM" id="SSF54928">
    <property type="entry name" value="RNA-binding domain, RBD"/>
    <property type="match status" value="1"/>
</dbReference>
<dbReference type="Pfam" id="PF16366">
    <property type="entry name" value="CEBP_ZZ"/>
    <property type="match status" value="1"/>
</dbReference>
<evidence type="ECO:0000256" key="3">
    <source>
        <dbReference type="PROSITE-ProRule" id="PRU00176"/>
    </source>
</evidence>
<dbReference type="GO" id="GO:0005634">
    <property type="term" value="C:nucleus"/>
    <property type="evidence" value="ECO:0007669"/>
    <property type="project" value="TreeGrafter"/>
</dbReference>
<keyword evidence="2" id="KW-0479">Metal-binding</keyword>
<sequence>MWDNFWPRTNVADVSSSGSSDNSGRGSSDWPYREWTNQVNTSSTPIPMDNRDDGSRNNQRSSFSFPGDSKLLDLCGSYGSLLSASLNRNCDNFGQVPPRSGIRAIRAPNSNNSTNNSNSLNSNSSRLFSAGEPTTSFESSFSNRLNNSGSSGRDSRESPNSPINSDSGLALGSLVSDEYVTQLMSQLNLASSINEVCRAQVKASTRMPNAAASMFSLPHPTSLVMPAYPPGLSRTASFPDPFMLTSLSGDKRWMYAKFGSHRDYLDKAIELQRTAASYSEATLKWSGNISSTDVKNPSYSTKVFLGGTPYDLTDEELIQFFSTFGRVEVEWPKENSKTKQKKKGYNYMIFESEKCVKALLSRCEVRRGKYYIKLPSRRMPDKDVQVIPWALCNSNYTKDSNFRVEFNKTVFVGNLHGMMTAEALAKIMDELFGNVIYAGIDVDRHRYPIGSARIAFSDTRSHKKAVEAAFIDVEMGRVTKRLQLDPYLENLNCSLCTTQAAPLYCRACAHYFCEPCWNFLHSNETMKNHRTLARKRRNK</sequence>
<reference evidence="8" key="1">
    <citation type="submission" date="2011-08" db="EMBL/GenBank/DDBJ databases">
        <authorList>
            <person name="Rombauts S."/>
        </authorList>
    </citation>
    <scope>NUCLEOTIDE SEQUENCE</scope>
    <source>
        <strain evidence="8">London</strain>
    </source>
</reference>
<dbReference type="HOGENOM" id="CLU_014948_1_2_1"/>
<feature type="domain" description="RRM" evidence="5">
    <location>
        <begin position="301"/>
        <end position="386"/>
    </location>
</feature>
<gene>
    <name evidence="7" type="primary">107368737</name>
</gene>
<dbReference type="Proteomes" id="UP000015104">
    <property type="component" value="Unassembled WGS sequence"/>
</dbReference>
<evidence type="ECO:0000259" key="5">
    <source>
        <dbReference type="PROSITE" id="PS50102"/>
    </source>
</evidence>
<accession>T1KZM1</accession>
<name>T1KZM1_TETUR</name>